<dbReference type="PANTHER" id="PTHR31669">
    <property type="entry name" value="PROTEIN FAR1-RELATED SEQUENCE 10-RELATED"/>
    <property type="match status" value="1"/>
</dbReference>
<evidence type="ECO:0000259" key="8">
    <source>
        <dbReference type="PROSITE" id="PS50966"/>
    </source>
</evidence>
<dbReference type="GO" id="GO:0008270">
    <property type="term" value="F:zinc ion binding"/>
    <property type="evidence" value="ECO:0007669"/>
    <property type="project" value="UniProtKB-UniRule"/>
</dbReference>
<dbReference type="InterPro" id="IPR006564">
    <property type="entry name" value="Znf_PMZ"/>
</dbReference>
<feature type="region of interest" description="Disordered" evidence="7">
    <location>
        <begin position="210"/>
        <end position="235"/>
    </location>
</feature>
<evidence type="ECO:0000256" key="3">
    <source>
        <dbReference type="ARBA" id="ARBA00022771"/>
    </source>
</evidence>
<protein>
    <recommendedName>
        <fullName evidence="6">Protein FAR1-RELATED SEQUENCE</fullName>
    </recommendedName>
</protein>
<dbReference type="Gramene" id="Jr07_11100_p1">
    <property type="protein sequence ID" value="cds.Jr07_11100_p1"/>
    <property type="gene ID" value="Jr07_11100"/>
</dbReference>
<gene>
    <name evidence="9" type="ORF">F2P56_014769</name>
</gene>
<feature type="region of interest" description="Disordered" evidence="7">
    <location>
        <begin position="1"/>
        <end position="37"/>
    </location>
</feature>
<evidence type="ECO:0000256" key="1">
    <source>
        <dbReference type="ARBA" id="ARBA00005889"/>
    </source>
</evidence>
<dbReference type="InterPro" id="IPR007527">
    <property type="entry name" value="Znf_SWIM"/>
</dbReference>
<feature type="domain" description="SWIM-type" evidence="8">
    <location>
        <begin position="67"/>
        <end position="103"/>
    </location>
</feature>
<proteinExistence type="inferred from homology"/>
<dbReference type="GO" id="GO:0006355">
    <property type="term" value="P:regulation of DNA-templated transcription"/>
    <property type="evidence" value="ECO:0007669"/>
    <property type="project" value="UniProtKB-UniRule"/>
</dbReference>
<reference evidence="9" key="2">
    <citation type="submission" date="2020-03" db="EMBL/GenBank/DDBJ databases">
        <title>Walnut 2.0.</title>
        <authorList>
            <person name="Marrano A."/>
            <person name="Britton M."/>
            <person name="Zimin A.V."/>
            <person name="Zaini P.A."/>
            <person name="Workman R."/>
            <person name="Puiu D."/>
            <person name="Bianco L."/>
            <person name="Allen B.J."/>
            <person name="Troggio M."/>
            <person name="Leslie C.A."/>
            <person name="Timp W."/>
            <person name="Dendekar A."/>
            <person name="Salzberg S.L."/>
            <person name="Neale D.B."/>
        </authorList>
    </citation>
    <scope>NUCLEOTIDE SEQUENCE</scope>
    <source>
        <tissue evidence="9">Leaves</tissue>
    </source>
</reference>
<dbReference type="PANTHER" id="PTHR31669:SF297">
    <property type="entry name" value="PROTEIN FAR1-RELATED SEQUENCE"/>
    <property type="match status" value="1"/>
</dbReference>
<evidence type="ECO:0000256" key="5">
    <source>
        <dbReference type="PROSITE-ProRule" id="PRU00325"/>
    </source>
</evidence>
<feature type="non-terminal residue" evidence="9">
    <location>
        <position position="286"/>
    </location>
</feature>
<keyword evidence="6" id="KW-0539">Nucleus</keyword>
<dbReference type="EMBL" id="LIHL02000007">
    <property type="protein sequence ID" value="KAF5464715.1"/>
    <property type="molecule type" value="Genomic_DNA"/>
</dbReference>
<dbReference type="Pfam" id="PF04434">
    <property type="entry name" value="SWIM"/>
    <property type="match status" value="1"/>
</dbReference>
<dbReference type="SMART" id="SM00575">
    <property type="entry name" value="ZnF_PMZ"/>
    <property type="match status" value="1"/>
</dbReference>
<dbReference type="PROSITE" id="PS50966">
    <property type="entry name" value="ZF_SWIM"/>
    <property type="match status" value="1"/>
</dbReference>
<keyword evidence="4 6" id="KW-0862">Zinc</keyword>
<comment type="caution">
    <text evidence="9">The sequence shown here is derived from an EMBL/GenBank/DDBJ whole genome shotgun (WGS) entry which is preliminary data.</text>
</comment>
<evidence type="ECO:0000256" key="7">
    <source>
        <dbReference type="SAM" id="MobiDB-lite"/>
    </source>
</evidence>
<dbReference type="InterPro" id="IPR031052">
    <property type="entry name" value="FHY3/FAR1"/>
</dbReference>
<reference evidence="9" key="1">
    <citation type="submission" date="2015-10" db="EMBL/GenBank/DDBJ databases">
        <authorList>
            <person name="Martinez-Garcia P.J."/>
            <person name="Crepeau M.W."/>
            <person name="Puiu D."/>
            <person name="Gonzalez-Ibeas D."/>
            <person name="Whalen J."/>
            <person name="Stevens K."/>
            <person name="Paul R."/>
            <person name="Butterfield T."/>
            <person name="Britton M."/>
            <person name="Reagan R."/>
            <person name="Chakraborty S."/>
            <person name="Walawage S.L."/>
            <person name="Vasquez-Gross H.A."/>
            <person name="Cardeno C."/>
            <person name="Famula R."/>
            <person name="Pratt K."/>
            <person name="Kuruganti S."/>
            <person name="Aradhya M.K."/>
            <person name="Leslie C.A."/>
            <person name="Dandekar A.M."/>
            <person name="Salzberg S.L."/>
            <person name="Wegrzyn J.L."/>
            <person name="Langley C.H."/>
            <person name="Neale D.B."/>
        </authorList>
    </citation>
    <scope>NUCLEOTIDE SEQUENCE</scope>
    <source>
        <tissue evidence="9">Leaves</tissue>
    </source>
</reference>
<sequence>PPPMPPFPSTFICPPSTHANEPGRVQQTNQPPSTPHFPTRFIYPSSSNAEESDEITTDDDHVKSIKYTVYFNDEEVDVKCTCALFEMRGIVCRHALNVCQMNKIHALPEKYLLDRWRKDLKRRYTVVKSSYDDLRQNADSRRYEFVVKRCVKLASRVSSNDAHVTAFMRHLDEFENQFKGLTLKSSSTKVSETVVTDKGKKILSPHVVRGKGRPPTKRKVPPVEKAASKRKKKQTRRLIFDDTNQDFEVSEAPTNVEEQIPSVAKDDFVVLTQCSTVTQPTPSGNE</sequence>
<keyword evidence="2 6" id="KW-0479">Metal-binding</keyword>
<dbReference type="AlphaFoldDB" id="A0A833XED3"/>
<evidence type="ECO:0000256" key="6">
    <source>
        <dbReference type="RuleBase" id="RU367018"/>
    </source>
</evidence>
<evidence type="ECO:0000313" key="10">
    <source>
        <dbReference type="Proteomes" id="UP000619265"/>
    </source>
</evidence>
<evidence type="ECO:0000256" key="4">
    <source>
        <dbReference type="ARBA" id="ARBA00022833"/>
    </source>
</evidence>
<evidence type="ECO:0000313" key="9">
    <source>
        <dbReference type="EMBL" id="KAF5464715.1"/>
    </source>
</evidence>
<accession>A0A833XED3</accession>
<comment type="function">
    <text evidence="6">Putative transcription activator involved in regulating light control of development.</text>
</comment>
<comment type="similarity">
    <text evidence="1 6">Belongs to the FHY3/FAR1 family.</text>
</comment>
<name>A0A833XED3_JUGRE</name>
<keyword evidence="3 5" id="KW-0863">Zinc-finger</keyword>
<dbReference type="Proteomes" id="UP000619265">
    <property type="component" value="Unassembled WGS sequence"/>
</dbReference>
<comment type="subcellular location">
    <subcellularLocation>
        <location evidence="6">Nucleus</location>
    </subcellularLocation>
</comment>
<evidence type="ECO:0000256" key="2">
    <source>
        <dbReference type="ARBA" id="ARBA00022723"/>
    </source>
</evidence>
<feature type="compositionally biased region" description="Basic residues" evidence="7">
    <location>
        <begin position="210"/>
        <end position="220"/>
    </location>
</feature>
<dbReference type="GO" id="GO:0005634">
    <property type="term" value="C:nucleus"/>
    <property type="evidence" value="ECO:0007669"/>
    <property type="project" value="UniProtKB-SubCell"/>
</dbReference>
<organism evidence="9 10">
    <name type="scientific">Juglans regia</name>
    <name type="common">English walnut</name>
    <dbReference type="NCBI Taxonomy" id="51240"/>
    <lineage>
        <taxon>Eukaryota</taxon>
        <taxon>Viridiplantae</taxon>
        <taxon>Streptophyta</taxon>
        <taxon>Embryophyta</taxon>
        <taxon>Tracheophyta</taxon>
        <taxon>Spermatophyta</taxon>
        <taxon>Magnoliopsida</taxon>
        <taxon>eudicotyledons</taxon>
        <taxon>Gunneridae</taxon>
        <taxon>Pentapetalae</taxon>
        <taxon>rosids</taxon>
        <taxon>fabids</taxon>
        <taxon>Fagales</taxon>
        <taxon>Juglandaceae</taxon>
        <taxon>Juglans</taxon>
    </lineage>
</organism>